<keyword evidence="2" id="KW-1185">Reference proteome</keyword>
<sequence length="354" mass="38859">MASSSSSKEVITLKLLVDRKNNRVLFAEAGKDFVDFLFTLLSLPAGNVVRLLTAKSMVGCLGNLYDSVENLSDTYVQPNQRKEVLLKPKAAVRSKEASLFLTDDDAPAPAPAPAVNKMYKCTNCYSYIADDPKVICPKCKRSTMTEEVTFVPATVVKTGLSVEEGYVKGVITYTVMDDLVVMPMSTISGIALLSKFNVANVASLEEKVVTFGMDEGLKLLKTTLHSKMVLTSVFLGGMKKIDASSSIPRDPVTVGETGPTMDASASMSKARSEPPPNEAVASSEPKSKEFHERVEECFNITFCRNDNIIKEQKRIRRRVDYFVAKLEGQFGATYFLEGEEEDASYVPHDINIIS</sequence>
<proteinExistence type="predicted"/>
<reference evidence="1" key="1">
    <citation type="submission" date="2022-02" db="EMBL/GenBank/DDBJ databases">
        <title>Plant Genome Project.</title>
        <authorList>
            <person name="Zhang R.-G."/>
        </authorList>
    </citation>
    <scope>NUCLEOTIDE SEQUENCE</scope>
    <source>
        <strain evidence="1">AT1</strain>
    </source>
</reference>
<dbReference type="Proteomes" id="UP001062846">
    <property type="component" value="Chromosome 9"/>
</dbReference>
<organism evidence="1 2">
    <name type="scientific">Rhododendron molle</name>
    <name type="common">Chinese azalea</name>
    <name type="synonym">Azalea mollis</name>
    <dbReference type="NCBI Taxonomy" id="49168"/>
    <lineage>
        <taxon>Eukaryota</taxon>
        <taxon>Viridiplantae</taxon>
        <taxon>Streptophyta</taxon>
        <taxon>Embryophyta</taxon>
        <taxon>Tracheophyta</taxon>
        <taxon>Spermatophyta</taxon>
        <taxon>Magnoliopsida</taxon>
        <taxon>eudicotyledons</taxon>
        <taxon>Gunneridae</taxon>
        <taxon>Pentapetalae</taxon>
        <taxon>asterids</taxon>
        <taxon>Ericales</taxon>
        <taxon>Ericaceae</taxon>
        <taxon>Ericoideae</taxon>
        <taxon>Rhodoreae</taxon>
        <taxon>Rhododendron</taxon>
    </lineage>
</organism>
<name>A0ACC0MG12_RHOML</name>
<evidence type="ECO:0000313" key="2">
    <source>
        <dbReference type="Proteomes" id="UP001062846"/>
    </source>
</evidence>
<comment type="caution">
    <text evidence="1">The sequence shown here is derived from an EMBL/GenBank/DDBJ whole genome shotgun (WGS) entry which is preliminary data.</text>
</comment>
<protein>
    <submittedName>
        <fullName evidence="1">Uncharacterized protein</fullName>
    </submittedName>
</protein>
<gene>
    <name evidence="1" type="ORF">RHMOL_Rhmol09G0220000</name>
</gene>
<dbReference type="EMBL" id="CM046396">
    <property type="protein sequence ID" value="KAI8539915.1"/>
    <property type="molecule type" value="Genomic_DNA"/>
</dbReference>
<accession>A0ACC0MG12</accession>
<evidence type="ECO:0000313" key="1">
    <source>
        <dbReference type="EMBL" id="KAI8539915.1"/>
    </source>
</evidence>